<dbReference type="InterPro" id="IPR023296">
    <property type="entry name" value="Glyco_hydro_beta-prop_sf"/>
</dbReference>
<gene>
    <name evidence="8" type="ORF">C8N47_102103</name>
</gene>
<keyword evidence="3 6" id="KW-0326">Glycosidase</keyword>
<evidence type="ECO:0000256" key="4">
    <source>
        <dbReference type="PIRSR" id="PIRSR606710-1"/>
    </source>
</evidence>
<dbReference type="PANTHER" id="PTHR42812:SF12">
    <property type="entry name" value="BETA-XYLOSIDASE-RELATED"/>
    <property type="match status" value="1"/>
</dbReference>
<feature type="active site" description="Proton donor" evidence="4">
    <location>
        <position position="230"/>
    </location>
</feature>
<dbReference type="GO" id="GO:0005975">
    <property type="term" value="P:carbohydrate metabolic process"/>
    <property type="evidence" value="ECO:0007669"/>
    <property type="project" value="InterPro"/>
</dbReference>
<dbReference type="PANTHER" id="PTHR42812">
    <property type="entry name" value="BETA-XYLOSIDASE"/>
    <property type="match status" value="1"/>
</dbReference>
<evidence type="ECO:0000256" key="3">
    <source>
        <dbReference type="ARBA" id="ARBA00023295"/>
    </source>
</evidence>
<comment type="similarity">
    <text evidence="1 6">Belongs to the glycosyl hydrolase 43 family.</text>
</comment>
<dbReference type="InterPro" id="IPR013320">
    <property type="entry name" value="ConA-like_dom_sf"/>
</dbReference>
<protein>
    <submittedName>
        <fullName evidence="8">Beta-xylosidase</fullName>
    </submittedName>
</protein>
<dbReference type="InterPro" id="IPR041542">
    <property type="entry name" value="GH43_C2"/>
</dbReference>
<name>A0A2T5C5H6_9BACT</name>
<evidence type="ECO:0000259" key="7">
    <source>
        <dbReference type="Pfam" id="PF17851"/>
    </source>
</evidence>
<dbReference type="Pfam" id="PF04616">
    <property type="entry name" value="Glyco_hydro_43"/>
    <property type="match status" value="1"/>
</dbReference>
<dbReference type="InterPro" id="IPR051795">
    <property type="entry name" value="Glycosyl_Hydrlase_43"/>
</dbReference>
<evidence type="ECO:0000256" key="6">
    <source>
        <dbReference type="RuleBase" id="RU361187"/>
    </source>
</evidence>
<evidence type="ECO:0000313" key="9">
    <source>
        <dbReference type="Proteomes" id="UP000243525"/>
    </source>
</evidence>
<dbReference type="PROSITE" id="PS51257">
    <property type="entry name" value="PROKAR_LIPOPROTEIN"/>
    <property type="match status" value="1"/>
</dbReference>
<keyword evidence="2 6" id="KW-0378">Hydrolase</keyword>
<reference evidence="8 9" key="1">
    <citation type="submission" date="2018-04" db="EMBL/GenBank/DDBJ databases">
        <title>Genomic Encyclopedia of Archaeal and Bacterial Type Strains, Phase II (KMG-II): from individual species to whole genera.</title>
        <authorList>
            <person name="Goeker M."/>
        </authorList>
    </citation>
    <scope>NUCLEOTIDE SEQUENCE [LARGE SCALE GENOMIC DNA]</scope>
    <source>
        <strain evidence="8 9">DSM 28823</strain>
    </source>
</reference>
<accession>A0A2T5C5H6</accession>
<proteinExistence type="inferred from homology"/>
<dbReference type="SUPFAM" id="SSF75005">
    <property type="entry name" value="Arabinanase/levansucrase/invertase"/>
    <property type="match status" value="1"/>
</dbReference>
<dbReference type="GO" id="GO:0004553">
    <property type="term" value="F:hydrolase activity, hydrolyzing O-glycosyl compounds"/>
    <property type="evidence" value="ECO:0007669"/>
    <property type="project" value="InterPro"/>
</dbReference>
<organism evidence="8 9">
    <name type="scientific">Mangrovibacterium marinum</name>
    <dbReference type="NCBI Taxonomy" id="1639118"/>
    <lineage>
        <taxon>Bacteria</taxon>
        <taxon>Pseudomonadati</taxon>
        <taxon>Bacteroidota</taxon>
        <taxon>Bacteroidia</taxon>
        <taxon>Marinilabiliales</taxon>
        <taxon>Prolixibacteraceae</taxon>
        <taxon>Mangrovibacterium</taxon>
    </lineage>
</organism>
<feature type="active site" description="Proton acceptor" evidence="4">
    <location>
        <position position="65"/>
    </location>
</feature>
<evidence type="ECO:0000256" key="5">
    <source>
        <dbReference type="PIRSR" id="PIRSR606710-2"/>
    </source>
</evidence>
<dbReference type="RefSeq" id="WP_107820906.1">
    <property type="nucleotide sequence ID" value="NZ_OY782574.1"/>
</dbReference>
<dbReference type="OrthoDB" id="9801455at2"/>
<comment type="caution">
    <text evidence="8">The sequence shown here is derived from an EMBL/GenBank/DDBJ whole genome shotgun (WGS) entry which is preliminary data.</text>
</comment>
<dbReference type="Gene3D" id="2.115.10.20">
    <property type="entry name" value="Glycosyl hydrolase domain, family 43"/>
    <property type="match status" value="1"/>
</dbReference>
<dbReference type="Pfam" id="PF17851">
    <property type="entry name" value="GH43_C2"/>
    <property type="match status" value="1"/>
</dbReference>
<sequence length="558" mass="62656">MYSLKKIDILLALGLLVVACQPDSKPVNENQAQESFQSKYISSVYVSDNGDGTYTNPILQADYSDPDVIRVGDDFYMTASSFNSSPGLPILHSKDMVNWQIVNYALPVLPEEVYNSPQYSKGVWAPCIRYHNGEYYIFWGDPDLGIYRVKTKDPLGEWEKPVLVKAGKGMIDPSPLWDDDGNAYLVTAWAGSRAGVNSILTVWRMSPDARTILDHGYNVYSGHGHNHTVEGPKFYKKDGYYYILAPAGGVEQGWQLALRAKDIFGPYEEKIVMAQGSTDINGPHQGAYLETQTGEPWFVHFQDRGVYGRILHLNPVAWVNDWPVMGEDKDGDGCGELVRTQKKPNVGREWPVCSPAESDEFNSARPGLQWNWNANEKVTWSVSMPKKGSLRLLAVPKPTNDASLWEVPNILTQRLPAENFTATTKVKLNIEWDVWQGKQAGLILLGNDYSYLAIRKDADGYYAEQLQNEAANQGGFEKSLGKERLGSNEVYLRVKVEGPDAHCRFSYSQDGEQFKEIGKAFYASRVLWSSAKLGIFCTSEPGYRIGGWADFDWFRISK</sequence>
<evidence type="ECO:0000256" key="2">
    <source>
        <dbReference type="ARBA" id="ARBA00022801"/>
    </source>
</evidence>
<evidence type="ECO:0000313" key="8">
    <source>
        <dbReference type="EMBL" id="PTN10118.1"/>
    </source>
</evidence>
<dbReference type="SUPFAM" id="SSF49899">
    <property type="entry name" value="Concanavalin A-like lectins/glucanases"/>
    <property type="match status" value="1"/>
</dbReference>
<dbReference type="Proteomes" id="UP000243525">
    <property type="component" value="Unassembled WGS sequence"/>
</dbReference>
<keyword evidence="9" id="KW-1185">Reference proteome</keyword>
<feature type="site" description="Important for catalytic activity, responsible for pKa modulation of the active site Glu and correct orientation of both the proton donor and substrate" evidence="5">
    <location>
        <position position="172"/>
    </location>
</feature>
<dbReference type="Gene3D" id="2.60.120.200">
    <property type="match status" value="1"/>
</dbReference>
<dbReference type="EMBL" id="QAAD01000002">
    <property type="protein sequence ID" value="PTN10118.1"/>
    <property type="molecule type" value="Genomic_DNA"/>
</dbReference>
<feature type="domain" description="Beta-xylosidase C-terminal Concanavalin A-like" evidence="7">
    <location>
        <begin position="358"/>
        <end position="556"/>
    </location>
</feature>
<evidence type="ECO:0000256" key="1">
    <source>
        <dbReference type="ARBA" id="ARBA00009865"/>
    </source>
</evidence>
<dbReference type="InterPro" id="IPR006710">
    <property type="entry name" value="Glyco_hydro_43"/>
</dbReference>
<dbReference type="AlphaFoldDB" id="A0A2T5C5H6"/>
<dbReference type="CDD" id="cd09001">
    <property type="entry name" value="GH43_FsAxh1-like"/>
    <property type="match status" value="1"/>
</dbReference>